<gene>
    <name evidence="2" type="ORF">GCM10010430_29300</name>
</gene>
<reference evidence="2 3" key="1">
    <citation type="journal article" date="2019" name="Int. J. Syst. Evol. Microbiol.">
        <title>The Global Catalogue of Microorganisms (GCM) 10K type strain sequencing project: providing services to taxonomists for standard genome sequencing and annotation.</title>
        <authorList>
            <consortium name="The Broad Institute Genomics Platform"/>
            <consortium name="The Broad Institute Genome Sequencing Center for Infectious Disease"/>
            <person name="Wu L."/>
            <person name="Ma J."/>
        </authorList>
    </citation>
    <scope>NUCLEOTIDE SEQUENCE [LARGE SCALE GENOMIC DNA]</scope>
    <source>
        <strain evidence="2 3">JCM 7356</strain>
    </source>
</reference>
<evidence type="ECO:0000313" key="3">
    <source>
        <dbReference type="Proteomes" id="UP001500305"/>
    </source>
</evidence>
<evidence type="ECO:0000259" key="1">
    <source>
        <dbReference type="Pfam" id="PF04149"/>
    </source>
</evidence>
<name>A0ABN3E0Q7_9ACTN</name>
<accession>A0ABN3E0Q7</accession>
<feature type="domain" description="DUF397" evidence="1">
    <location>
        <begin position="13"/>
        <end position="68"/>
    </location>
</feature>
<organism evidence="2 3">
    <name type="scientific">Kitasatospora cystarginea</name>
    <dbReference type="NCBI Taxonomy" id="58350"/>
    <lineage>
        <taxon>Bacteria</taxon>
        <taxon>Bacillati</taxon>
        <taxon>Actinomycetota</taxon>
        <taxon>Actinomycetes</taxon>
        <taxon>Kitasatosporales</taxon>
        <taxon>Streptomycetaceae</taxon>
        <taxon>Kitasatospora</taxon>
    </lineage>
</organism>
<comment type="caution">
    <text evidence="2">The sequence shown here is derived from an EMBL/GenBank/DDBJ whole genome shotgun (WGS) entry which is preliminary data.</text>
</comment>
<dbReference type="EMBL" id="BAAATR010000011">
    <property type="protein sequence ID" value="GAA2245553.1"/>
    <property type="molecule type" value="Genomic_DNA"/>
</dbReference>
<sequence length="77" mass="8308">MQVSKTDHQPPQAHWCKSSYSGGDNGNCIEFAPEFAATHGVVPVRDSKDPEGPQLRFSTEAWLAFAAATARGEFGDV</sequence>
<dbReference type="InterPro" id="IPR007278">
    <property type="entry name" value="DUF397"/>
</dbReference>
<evidence type="ECO:0000313" key="2">
    <source>
        <dbReference type="EMBL" id="GAA2245553.1"/>
    </source>
</evidence>
<protein>
    <submittedName>
        <fullName evidence="2">DUF397 domain-containing protein</fullName>
    </submittedName>
</protein>
<dbReference type="Proteomes" id="UP001500305">
    <property type="component" value="Unassembled WGS sequence"/>
</dbReference>
<proteinExistence type="predicted"/>
<dbReference type="Pfam" id="PF04149">
    <property type="entry name" value="DUF397"/>
    <property type="match status" value="1"/>
</dbReference>
<keyword evidence="3" id="KW-1185">Reference proteome</keyword>
<dbReference type="RefSeq" id="WP_425557619.1">
    <property type="nucleotide sequence ID" value="NZ_BAAATR010000011.1"/>
</dbReference>